<dbReference type="RefSeq" id="WP_128510224.1">
    <property type="nucleotide sequence ID" value="NZ_QUAC01000233.1"/>
</dbReference>
<comment type="cofactor">
    <cofactor evidence="11">
        <name>Zn(2+)</name>
        <dbReference type="ChEBI" id="CHEBI:29105"/>
    </cofactor>
    <text evidence="11">Binds 1 zinc ion per subunit.</text>
</comment>
<comment type="caution">
    <text evidence="13">The sequence shown here is derived from an EMBL/GenBank/DDBJ whole genome shotgun (WGS) entry which is preliminary data.</text>
</comment>
<keyword evidence="7 11" id="KW-0862">Zinc</keyword>
<dbReference type="InterPro" id="IPR036390">
    <property type="entry name" value="WH_DNA-bd_sf"/>
</dbReference>
<dbReference type="Gene3D" id="3.30.1490.190">
    <property type="match status" value="1"/>
</dbReference>
<evidence type="ECO:0000256" key="7">
    <source>
        <dbReference type="ARBA" id="ARBA00022833"/>
    </source>
</evidence>
<evidence type="ECO:0000256" key="9">
    <source>
        <dbReference type="ARBA" id="ARBA00023125"/>
    </source>
</evidence>
<dbReference type="InterPro" id="IPR002481">
    <property type="entry name" value="FUR"/>
</dbReference>
<evidence type="ECO:0000313" key="14">
    <source>
        <dbReference type="Proteomes" id="UP000262477"/>
    </source>
</evidence>
<feature type="binding site" evidence="11">
    <location>
        <position position="142"/>
    </location>
    <ligand>
        <name>Zn(2+)</name>
        <dbReference type="ChEBI" id="CHEBI:29105"/>
    </ligand>
</feature>
<evidence type="ECO:0000256" key="8">
    <source>
        <dbReference type="ARBA" id="ARBA00023015"/>
    </source>
</evidence>
<reference evidence="13 14" key="1">
    <citation type="submission" date="2018-08" db="EMBL/GenBank/DDBJ databases">
        <title>Streptomyces NEAU-D10 sp. nov., a novel Actinomycete isolated from soil.</title>
        <authorList>
            <person name="Jin L."/>
        </authorList>
    </citation>
    <scope>NUCLEOTIDE SEQUENCE [LARGE SCALE GENOMIC DNA]</scope>
    <source>
        <strain evidence="13 14">NEAU-D10</strain>
    </source>
</reference>
<evidence type="ECO:0000256" key="4">
    <source>
        <dbReference type="ARBA" id="ARBA00022490"/>
    </source>
</evidence>
<comment type="similarity">
    <text evidence="2">Belongs to the Fur family.</text>
</comment>
<keyword evidence="10" id="KW-0804">Transcription</keyword>
<keyword evidence="8" id="KW-0805">Transcription regulation</keyword>
<dbReference type="InterPro" id="IPR043135">
    <property type="entry name" value="Fur_C"/>
</dbReference>
<comment type="cofactor">
    <cofactor evidence="12">
        <name>Mn(2+)</name>
        <dbReference type="ChEBI" id="CHEBI:29035"/>
    </cofactor>
    <cofactor evidence="12">
        <name>Fe(2+)</name>
        <dbReference type="ChEBI" id="CHEBI:29033"/>
    </cofactor>
    <text evidence="12">Binds 1 Mn(2+) or Fe(2+) ion per subunit.</text>
</comment>
<dbReference type="CDD" id="cd07153">
    <property type="entry name" value="Fur_like"/>
    <property type="match status" value="1"/>
</dbReference>
<keyword evidence="9" id="KW-0238">DNA-binding</keyword>
<feature type="binding site" evidence="12">
    <location>
        <position position="117"/>
    </location>
    <ligand>
        <name>Fe cation</name>
        <dbReference type="ChEBI" id="CHEBI:24875"/>
    </ligand>
</feature>
<evidence type="ECO:0000256" key="3">
    <source>
        <dbReference type="ARBA" id="ARBA00011738"/>
    </source>
</evidence>
<keyword evidence="5" id="KW-0678">Repressor</keyword>
<feature type="binding site" evidence="11">
    <location>
        <position position="105"/>
    </location>
    <ligand>
        <name>Zn(2+)</name>
        <dbReference type="ChEBI" id="CHEBI:29105"/>
    </ligand>
</feature>
<dbReference type="GO" id="GO:0003700">
    <property type="term" value="F:DNA-binding transcription factor activity"/>
    <property type="evidence" value="ECO:0007669"/>
    <property type="project" value="InterPro"/>
</dbReference>
<gene>
    <name evidence="13" type="ORF">DY245_29315</name>
</gene>
<dbReference type="GO" id="GO:0008270">
    <property type="term" value="F:zinc ion binding"/>
    <property type="evidence" value="ECO:0007669"/>
    <property type="project" value="TreeGrafter"/>
</dbReference>
<dbReference type="PANTHER" id="PTHR33202:SF2">
    <property type="entry name" value="FERRIC UPTAKE REGULATION PROTEIN"/>
    <property type="match status" value="1"/>
</dbReference>
<organism evidence="13 14">
    <name type="scientific">Streptomyces inhibens</name>
    <dbReference type="NCBI Taxonomy" id="2293571"/>
    <lineage>
        <taxon>Bacteria</taxon>
        <taxon>Bacillati</taxon>
        <taxon>Actinomycetota</taxon>
        <taxon>Actinomycetes</taxon>
        <taxon>Kitasatosporales</taxon>
        <taxon>Streptomycetaceae</taxon>
        <taxon>Streptomyces</taxon>
    </lineage>
</organism>
<feature type="binding site" evidence="11">
    <location>
        <position position="145"/>
    </location>
    <ligand>
        <name>Zn(2+)</name>
        <dbReference type="ChEBI" id="CHEBI:29105"/>
    </ligand>
</feature>
<dbReference type="Pfam" id="PF01475">
    <property type="entry name" value="FUR"/>
    <property type="match status" value="1"/>
</dbReference>
<accession>A0A371PWQ5</accession>
<dbReference type="EMBL" id="QUAC01000233">
    <property type="protein sequence ID" value="REK86916.1"/>
    <property type="molecule type" value="Genomic_DNA"/>
</dbReference>
<feature type="binding site" evidence="11">
    <location>
        <position position="102"/>
    </location>
    <ligand>
        <name>Zn(2+)</name>
        <dbReference type="ChEBI" id="CHEBI:29105"/>
    </ligand>
</feature>
<dbReference type="InterPro" id="IPR036388">
    <property type="entry name" value="WH-like_DNA-bd_sf"/>
</dbReference>
<evidence type="ECO:0000256" key="2">
    <source>
        <dbReference type="ARBA" id="ARBA00007957"/>
    </source>
</evidence>
<dbReference type="GO" id="GO:0045892">
    <property type="term" value="P:negative regulation of DNA-templated transcription"/>
    <property type="evidence" value="ECO:0007669"/>
    <property type="project" value="TreeGrafter"/>
</dbReference>
<keyword evidence="12" id="KW-0408">Iron</keyword>
<proteinExistence type="inferred from homology"/>
<evidence type="ECO:0000256" key="6">
    <source>
        <dbReference type="ARBA" id="ARBA00022723"/>
    </source>
</evidence>
<dbReference type="SUPFAM" id="SSF46785">
    <property type="entry name" value="Winged helix' DNA-binding domain"/>
    <property type="match status" value="1"/>
</dbReference>
<evidence type="ECO:0000256" key="10">
    <source>
        <dbReference type="ARBA" id="ARBA00023163"/>
    </source>
</evidence>
<protein>
    <submittedName>
        <fullName evidence="13">Transcriptional repressor</fullName>
    </submittedName>
</protein>
<evidence type="ECO:0000256" key="11">
    <source>
        <dbReference type="PIRSR" id="PIRSR602481-1"/>
    </source>
</evidence>
<keyword evidence="14" id="KW-1185">Reference proteome</keyword>
<dbReference type="GO" id="GO:0005829">
    <property type="term" value="C:cytosol"/>
    <property type="evidence" value="ECO:0007669"/>
    <property type="project" value="TreeGrafter"/>
</dbReference>
<dbReference type="AlphaFoldDB" id="A0A371PWQ5"/>
<name>A0A371PWQ5_STRIH</name>
<keyword evidence="4" id="KW-0963">Cytoplasm</keyword>
<dbReference type="OrthoDB" id="8659436at2"/>
<dbReference type="Gene3D" id="1.10.10.10">
    <property type="entry name" value="Winged helix-like DNA-binding domain superfamily/Winged helix DNA-binding domain"/>
    <property type="match status" value="1"/>
</dbReference>
<dbReference type="PANTHER" id="PTHR33202">
    <property type="entry name" value="ZINC UPTAKE REGULATION PROTEIN"/>
    <property type="match status" value="1"/>
</dbReference>
<comment type="subcellular location">
    <subcellularLocation>
        <location evidence="1">Cytoplasm</location>
    </subcellularLocation>
</comment>
<evidence type="ECO:0000313" key="13">
    <source>
        <dbReference type="EMBL" id="REK86916.1"/>
    </source>
</evidence>
<dbReference type="Proteomes" id="UP000262477">
    <property type="component" value="Unassembled WGS sequence"/>
</dbReference>
<comment type="subunit">
    <text evidence="3">Homodimer.</text>
</comment>
<sequence length="155" mass="16586">MTASTRLQTTATQEVHLLGRFTPQRAIVLEALIEAEEEDGFVSAQSLHARLLSADLPVGLSTVYRTLSALAEAGRADVVRDMHGERLFRYRPGSDHRHYLICTECGVSLPLDAVAVEKWAAGIARTSGFTAVRHTVELTGICPDCGPSAGGSPQG</sequence>
<dbReference type="GO" id="GO:0000976">
    <property type="term" value="F:transcription cis-regulatory region binding"/>
    <property type="evidence" value="ECO:0007669"/>
    <property type="project" value="TreeGrafter"/>
</dbReference>
<dbReference type="GO" id="GO:1900376">
    <property type="term" value="P:regulation of secondary metabolite biosynthetic process"/>
    <property type="evidence" value="ECO:0007669"/>
    <property type="project" value="TreeGrafter"/>
</dbReference>
<keyword evidence="6 11" id="KW-0479">Metal-binding</keyword>
<evidence type="ECO:0000256" key="5">
    <source>
        <dbReference type="ARBA" id="ARBA00022491"/>
    </source>
</evidence>
<evidence type="ECO:0000256" key="1">
    <source>
        <dbReference type="ARBA" id="ARBA00004496"/>
    </source>
</evidence>
<evidence type="ECO:0000256" key="12">
    <source>
        <dbReference type="PIRSR" id="PIRSR602481-2"/>
    </source>
</evidence>
<feature type="binding site" evidence="12">
    <location>
        <position position="134"/>
    </location>
    <ligand>
        <name>Fe cation</name>
        <dbReference type="ChEBI" id="CHEBI:24875"/>
    </ligand>
</feature>